<dbReference type="AlphaFoldDB" id="A0AAN9R1X8"/>
<dbReference type="EMBL" id="JAYMYR010000006">
    <property type="protein sequence ID" value="KAK7356297.1"/>
    <property type="molecule type" value="Genomic_DNA"/>
</dbReference>
<gene>
    <name evidence="1" type="ORF">VNO80_15566</name>
</gene>
<comment type="caution">
    <text evidence="1">The sequence shown here is derived from an EMBL/GenBank/DDBJ whole genome shotgun (WGS) entry which is preliminary data.</text>
</comment>
<sequence length="325" mass="36547">MMLYPWSKALNLRRKNWSYGFLHNYAVQIDALFYMEQMEPAKVERGAKVERRVLRVSQTERQRDTGKRKEVWVEKKGNKTFIDVVKGEVQQEFRKGVSSSETYVEETTFSSKSCEEDVMSRFEEDFRSKGEEDGGEVVGVDYHPDQDHAFGCSSAFTHAELAKAVVDVECTNAKWEHYYSSAHERMMKTQFQKGRVSAPTQTIEGESRLGSTQCEEDRIAGRGVSSLDNLVTESVLLPMTKADGCQGDSEEGGAQEGETLEKMMPQMIGKEGVNAGNGPFSPPRCRNLKALLEFGDSFTHLRLSARINSRLSQAGAPSHHRDVHG</sequence>
<evidence type="ECO:0000313" key="2">
    <source>
        <dbReference type="Proteomes" id="UP001374584"/>
    </source>
</evidence>
<organism evidence="1 2">
    <name type="scientific">Phaseolus coccineus</name>
    <name type="common">Scarlet runner bean</name>
    <name type="synonym">Phaseolus multiflorus</name>
    <dbReference type="NCBI Taxonomy" id="3886"/>
    <lineage>
        <taxon>Eukaryota</taxon>
        <taxon>Viridiplantae</taxon>
        <taxon>Streptophyta</taxon>
        <taxon>Embryophyta</taxon>
        <taxon>Tracheophyta</taxon>
        <taxon>Spermatophyta</taxon>
        <taxon>Magnoliopsida</taxon>
        <taxon>eudicotyledons</taxon>
        <taxon>Gunneridae</taxon>
        <taxon>Pentapetalae</taxon>
        <taxon>rosids</taxon>
        <taxon>fabids</taxon>
        <taxon>Fabales</taxon>
        <taxon>Fabaceae</taxon>
        <taxon>Papilionoideae</taxon>
        <taxon>50 kb inversion clade</taxon>
        <taxon>NPAAA clade</taxon>
        <taxon>indigoferoid/millettioid clade</taxon>
        <taxon>Phaseoleae</taxon>
        <taxon>Phaseolus</taxon>
    </lineage>
</organism>
<keyword evidence="2" id="KW-1185">Reference proteome</keyword>
<dbReference type="Proteomes" id="UP001374584">
    <property type="component" value="Unassembled WGS sequence"/>
</dbReference>
<name>A0AAN9R1X8_PHACN</name>
<accession>A0AAN9R1X8</accession>
<evidence type="ECO:0000313" key="1">
    <source>
        <dbReference type="EMBL" id="KAK7356297.1"/>
    </source>
</evidence>
<reference evidence="1 2" key="1">
    <citation type="submission" date="2024-01" db="EMBL/GenBank/DDBJ databases">
        <title>The genomes of 5 underutilized Papilionoideae crops provide insights into root nodulation and disease resistanc.</title>
        <authorList>
            <person name="Jiang F."/>
        </authorList>
    </citation>
    <scope>NUCLEOTIDE SEQUENCE [LARGE SCALE GENOMIC DNA]</scope>
    <source>
        <strain evidence="1">JINMINGXINNONG_FW02</strain>
        <tissue evidence="1">Leaves</tissue>
    </source>
</reference>
<proteinExistence type="predicted"/>
<protein>
    <submittedName>
        <fullName evidence="1">Uncharacterized protein</fullName>
    </submittedName>
</protein>